<comment type="caution">
    <text evidence="2">The sequence shown here is derived from an EMBL/GenBank/DDBJ whole genome shotgun (WGS) entry which is preliminary data.</text>
</comment>
<dbReference type="OrthoDB" id="610218at2"/>
<sequence>MNMYAGGRRLSKKSIKRKAATGSGLQEEVRPLAGSEPSALSAPLQLRRWQETLGNRATQQLVQRQLALPSIVAAGPSANSAGAHASKRGSGGAFRPNGGSGLVVQRVLSQFRFNEEQKTEGNANNIAIADVLIAGRTPSPFTGTMGAHSTAWVAHIDAVRRQMIGYHLDEVCSYMTDFSIKQLNSPLLRLTQYIHSDHREKLKLAGESLQLAVLQIAPFKDESNITSAQPVVAGLQKLLGSLLTFVNYLPMATVAGGDPGGNGEGPARTLLNLHETAGSAKDYIDGAKEDIVSEKMKDEPSEEKLQGYGETISSYEQLLKDVKKEDSAVDLDKQEPLKKKVQEQLRKMFAAETPGVFAQTRIGKQDAQLICEIWALGLQHYLETVKSAYPYSYTLAGWNDEKQLGKEVRLLLERQAEAYEVDNEFKLQSNKNISTYILQLLRGQQGFAKLGKEHEAPLEDVLGKQAESSAAGVGLSDFASESKGTFMSSIFLDEDGKVGDVFIQGRTPKPFSSSEGMGAHSTAWTAHVDAVRTTMSGKTVKDAGGALAKLASQALSAPAFTELYDQVGEKQAYQLENAADYLRKLLDQQIDFGNLTAALGHLEQLIYLHLNFVNLTPLSTVSGGHVPGGRNEGRHRQLLQSFEQNEPEVTMNLKSGLREAMYGLFDANAIDKFSRDEDSKGKEAENLETKKWLYSLNSLMHTLKTAYPRSYAAADFREFLLDKLNAPIEVVMGGSEYEKSDKEKDVELNELSKKKKISSLLDPSEWKLGQMVRVERPYLEHYDTGVICGRLNKESQTVKVQFINEKDKGSYQIYNIIGMESYPVDEVTPLL</sequence>
<feature type="compositionally biased region" description="Basic residues" evidence="1">
    <location>
        <begin position="9"/>
        <end position="19"/>
    </location>
</feature>
<feature type="region of interest" description="Disordered" evidence="1">
    <location>
        <begin position="1"/>
        <end position="37"/>
    </location>
</feature>
<keyword evidence="3" id="KW-1185">Reference proteome</keyword>
<accession>A0A4Y8QBE1</accession>
<evidence type="ECO:0000313" key="2">
    <source>
        <dbReference type="EMBL" id="TFE91345.1"/>
    </source>
</evidence>
<proteinExistence type="predicted"/>
<dbReference type="EMBL" id="MYFO01000002">
    <property type="protein sequence ID" value="TFE91345.1"/>
    <property type="molecule type" value="Genomic_DNA"/>
</dbReference>
<evidence type="ECO:0000256" key="1">
    <source>
        <dbReference type="SAM" id="MobiDB-lite"/>
    </source>
</evidence>
<reference evidence="2 3" key="1">
    <citation type="submission" date="2017-03" db="EMBL/GenBank/DDBJ databases">
        <title>Isolation of Levoglucosan Utilizing Bacteria.</title>
        <authorList>
            <person name="Arya A.S."/>
        </authorList>
    </citation>
    <scope>NUCLEOTIDE SEQUENCE [LARGE SCALE GENOMIC DNA]</scope>
    <source>
        <strain evidence="2 3">MEC069</strain>
    </source>
</reference>
<organism evidence="2 3">
    <name type="scientific">Paenibacillus athensensis</name>
    <dbReference type="NCBI Taxonomy" id="1967502"/>
    <lineage>
        <taxon>Bacteria</taxon>
        <taxon>Bacillati</taxon>
        <taxon>Bacillota</taxon>
        <taxon>Bacilli</taxon>
        <taxon>Bacillales</taxon>
        <taxon>Paenibacillaceae</taxon>
        <taxon>Paenibacillus</taxon>
    </lineage>
</organism>
<dbReference type="RefSeq" id="WP_134749389.1">
    <property type="nucleotide sequence ID" value="NZ_MYFO02000004.1"/>
</dbReference>
<protein>
    <submittedName>
        <fullName evidence="2">Uncharacterized protein</fullName>
    </submittedName>
</protein>
<evidence type="ECO:0000313" key="3">
    <source>
        <dbReference type="Proteomes" id="UP000298246"/>
    </source>
</evidence>
<dbReference type="AlphaFoldDB" id="A0A4Y8QBE1"/>
<dbReference type="Proteomes" id="UP000298246">
    <property type="component" value="Unassembled WGS sequence"/>
</dbReference>
<name>A0A4Y8QBE1_9BACL</name>
<gene>
    <name evidence="2" type="ORF">B5M42_02565</name>
</gene>
<feature type="region of interest" description="Disordered" evidence="1">
    <location>
        <begin position="77"/>
        <end position="97"/>
    </location>
</feature>